<dbReference type="InterPro" id="IPR021109">
    <property type="entry name" value="Peptidase_aspartic_dom_sf"/>
</dbReference>
<evidence type="ECO:0000313" key="3">
    <source>
        <dbReference type="Proteomes" id="UP000076532"/>
    </source>
</evidence>
<dbReference type="OrthoDB" id="3262968at2759"/>
<keyword evidence="1" id="KW-0378">Hydrolase</keyword>
<evidence type="ECO:0000256" key="1">
    <source>
        <dbReference type="ARBA" id="ARBA00022750"/>
    </source>
</evidence>
<dbReference type="InterPro" id="IPR001969">
    <property type="entry name" value="Aspartic_peptidase_AS"/>
</dbReference>
<accession>A0A167XCA9</accession>
<name>A0A167XCA9_9AGAM</name>
<organism evidence="2 3">
    <name type="scientific">Athelia psychrophila</name>
    <dbReference type="NCBI Taxonomy" id="1759441"/>
    <lineage>
        <taxon>Eukaryota</taxon>
        <taxon>Fungi</taxon>
        <taxon>Dikarya</taxon>
        <taxon>Basidiomycota</taxon>
        <taxon>Agaricomycotina</taxon>
        <taxon>Agaricomycetes</taxon>
        <taxon>Agaricomycetidae</taxon>
        <taxon>Atheliales</taxon>
        <taxon>Atheliaceae</taxon>
        <taxon>Athelia</taxon>
    </lineage>
</organism>
<proteinExistence type="predicted"/>
<gene>
    <name evidence="2" type="ORF">FIBSPDRAFT_902340</name>
</gene>
<keyword evidence="1" id="KW-0645">Protease</keyword>
<sequence>MLRPDGCLFLGSRVTEVTATINSTTDNPASAIIDSGSDITLISHKFLIHKNRDTYLEISDSGSQIKVENSTSGTLTNEDSHAFKVKEFIYVEKVFTTHHNTEDMYAAPDSFISKDHTKLHIANFSTSNITIQPEQVLGTARNPRAWLDHKDKYTREDLTRMETRTSMIKKITEIRSPKAQTAQSKAK</sequence>
<reference evidence="2 3" key="1">
    <citation type="journal article" date="2016" name="Mol. Biol. Evol.">
        <title>Comparative Genomics of Early-Diverging Mushroom-Forming Fungi Provides Insights into the Origins of Lignocellulose Decay Capabilities.</title>
        <authorList>
            <person name="Nagy L.G."/>
            <person name="Riley R."/>
            <person name="Tritt A."/>
            <person name="Adam C."/>
            <person name="Daum C."/>
            <person name="Floudas D."/>
            <person name="Sun H."/>
            <person name="Yadav J.S."/>
            <person name="Pangilinan J."/>
            <person name="Larsson K.H."/>
            <person name="Matsuura K."/>
            <person name="Barry K."/>
            <person name="Labutti K."/>
            <person name="Kuo R."/>
            <person name="Ohm R.A."/>
            <person name="Bhattacharya S.S."/>
            <person name="Shirouzu T."/>
            <person name="Yoshinaga Y."/>
            <person name="Martin F.M."/>
            <person name="Grigoriev I.V."/>
            <person name="Hibbett D.S."/>
        </authorList>
    </citation>
    <scope>NUCLEOTIDE SEQUENCE [LARGE SCALE GENOMIC DNA]</scope>
    <source>
        <strain evidence="2 3">CBS 109695</strain>
    </source>
</reference>
<dbReference type="AlphaFoldDB" id="A0A167XCA9"/>
<evidence type="ECO:0000313" key="2">
    <source>
        <dbReference type="EMBL" id="KZP07061.1"/>
    </source>
</evidence>
<dbReference type="SUPFAM" id="SSF50630">
    <property type="entry name" value="Acid proteases"/>
    <property type="match status" value="1"/>
</dbReference>
<keyword evidence="3" id="KW-1185">Reference proteome</keyword>
<dbReference type="GO" id="GO:0004190">
    <property type="term" value="F:aspartic-type endopeptidase activity"/>
    <property type="evidence" value="ECO:0007669"/>
    <property type="project" value="UniProtKB-KW"/>
</dbReference>
<dbReference type="GO" id="GO:0006508">
    <property type="term" value="P:proteolysis"/>
    <property type="evidence" value="ECO:0007669"/>
    <property type="project" value="InterPro"/>
</dbReference>
<dbReference type="EMBL" id="KV417763">
    <property type="protein sequence ID" value="KZP07061.1"/>
    <property type="molecule type" value="Genomic_DNA"/>
</dbReference>
<dbReference type="PROSITE" id="PS00141">
    <property type="entry name" value="ASP_PROTEASE"/>
    <property type="match status" value="1"/>
</dbReference>
<dbReference type="STRING" id="436010.A0A167XCA9"/>
<dbReference type="Proteomes" id="UP000076532">
    <property type="component" value="Unassembled WGS sequence"/>
</dbReference>
<protein>
    <submittedName>
        <fullName evidence="2">Uncharacterized protein</fullName>
    </submittedName>
</protein>
<keyword evidence="1" id="KW-0064">Aspartyl protease</keyword>